<gene>
    <name evidence="2" type="ORF">COU28_02170</name>
</gene>
<dbReference type="Proteomes" id="UP000230852">
    <property type="component" value="Unassembled WGS sequence"/>
</dbReference>
<dbReference type="Pfam" id="PF04326">
    <property type="entry name" value="SLFN_AlbA_2"/>
    <property type="match status" value="1"/>
</dbReference>
<proteinExistence type="predicted"/>
<evidence type="ECO:0000259" key="1">
    <source>
        <dbReference type="Pfam" id="PF04326"/>
    </source>
</evidence>
<dbReference type="AlphaFoldDB" id="A0A2H0TYM2"/>
<dbReference type="InterPro" id="IPR038461">
    <property type="entry name" value="Schlafen_AlbA_2_dom_sf"/>
</dbReference>
<reference evidence="3" key="1">
    <citation type="submission" date="2017-09" db="EMBL/GenBank/DDBJ databases">
        <title>Depth-based differentiation of microbial function through sediment-hosted aquifers and enrichment of novel symbionts in the deep terrestrial subsurface.</title>
        <authorList>
            <person name="Probst A.J."/>
            <person name="Ladd B."/>
            <person name="Jarett J.K."/>
            <person name="Geller-Mcgrath D.E."/>
            <person name="Sieber C.M.K."/>
            <person name="Emerson J.B."/>
            <person name="Anantharaman K."/>
            <person name="Thomas B.C."/>
            <person name="Malmstrom R."/>
            <person name="Stieglmeier M."/>
            <person name="Klingl A."/>
            <person name="Woyke T."/>
            <person name="Ryan C.M."/>
            <person name="Banfield J.F."/>
        </authorList>
    </citation>
    <scope>NUCLEOTIDE SEQUENCE [LARGE SCALE GENOMIC DNA]</scope>
</reference>
<dbReference type="EMBL" id="PFBU01000042">
    <property type="protein sequence ID" value="PIR78331.1"/>
    <property type="molecule type" value="Genomic_DNA"/>
</dbReference>
<keyword evidence="2" id="KW-0067">ATP-binding</keyword>
<dbReference type="Gene3D" id="3.30.950.30">
    <property type="entry name" value="Schlafen, AAA domain"/>
    <property type="match status" value="1"/>
</dbReference>
<dbReference type="GO" id="GO:0005524">
    <property type="term" value="F:ATP binding"/>
    <property type="evidence" value="ECO:0007669"/>
    <property type="project" value="UniProtKB-KW"/>
</dbReference>
<comment type="caution">
    <text evidence="2">The sequence shown here is derived from an EMBL/GenBank/DDBJ whole genome shotgun (WGS) entry which is preliminary data.</text>
</comment>
<accession>A0A2H0TYM2</accession>
<dbReference type="InterPro" id="IPR007421">
    <property type="entry name" value="Schlafen_AlbA_2_dom"/>
</dbReference>
<name>A0A2H0TYM2_9BACT</name>
<evidence type="ECO:0000313" key="3">
    <source>
        <dbReference type="Proteomes" id="UP000230852"/>
    </source>
</evidence>
<organism evidence="2 3">
    <name type="scientific">Candidatus Magasanikbacteria bacterium CG10_big_fil_rev_8_21_14_0_10_36_16</name>
    <dbReference type="NCBI Taxonomy" id="1974645"/>
    <lineage>
        <taxon>Bacteria</taxon>
        <taxon>Candidatus Magasanikiibacteriota</taxon>
    </lineage>
</organism>
<dbReference type="PANTHER" id="PTHR30595">
    <property type="entry name" value="GLPR-RELATED TRANSCRIPTIONAL REPRESSOR"/>
    <property type="match status" value="1"/>
</dbReference>
<sequence length="388" mass="45080">MTLEYLNELIENEVSENKKIEYKEFFSIEKDNEKGEFLADISSFSNASGGELIFGIREEESIAKEIKPLYIDNIDLVKQKIENLTRMGIEPRINLDINFVKVEENKYSIIIKIPKSWTSPHRVIFKPYSKTKDQFYSRNSSGKYPLDLGELRSVFSFSDKLTEQIENFKAKRVAKIIQEDTPLILNKGGKIILHIIPAEAFKPAQNFNIKNIIDQPTKMSPIYSRGWSHRINLEGFLTFSGEKQEGRFDSYTQLYRNGIIEAVEACILSNKNSEGDKKIIPSITYEEELIKSLKEYLLLLKEIGVLPPFFIFLTLIGVQNFEMGVDSLPFWRDYYKIDRDILNLPEAFIDNHEETAEKILKPMFDLIWNSCGYKESQNFDKDGNWKIN</sequence>
<protein>
    <submittedName>
        <fullName evidence="2">ATP-binding protein</fullName>
    </submittedName>
</protein>
<evidence type="ECO:0000313" key="2">
    <source>
        <dbReference type="EMBL" id="PIR78331.1"/>
    </source>
</evidence>
<keyword evidence="2" id="KW-0547">Nucleotide-binding</keyword>
<dbReference type="PANTHER" id="PTHR30595:SF6">
    <property type="entry name" value="SCHLAFEN ALBA-2 DOMAIN-CONTAINING PROTEIN"/>
    <property type="match status" value="1"/>
</dbReference>
<feature type="domain" description="Schlafen AlbA-2" evidence="1">
    <location>
        <begin position="16"/>
        <end position="146"/>
    </location>
</feature>